<dbReference type="EMBL" id="BOPH01000036">
    <property type="protein sequence ID" value="GIJ68099.1"/>
    <property type="molecule type" value="Genomic_DNA"/>
</dbReference>
<dbReference type="Proteomes" id="UP000635606">
    <property type="component" value="Unassembled WGS sequence"/>
</dbReference>
<protein>
    <recommendedName>
        <fullName evidence="1">DUF6884 domain-containing protein</fullName>
    </recommendedName>
</protein>
<organism evidence="2 3">
    <name type="scientific">Virgisporangium ochraceum</name>
    <dbReference type="NCBI Taxonomy" id="65505"/>
    <lineage>
        <taxon>Bacteria</taxon>
        <taxon>Bacillati</taxon>
        <taxon>Actinomycetota</taxon>
        <taxon>Actinomycetes</taxon>
        <taxon>Micromonosporales</taxon>
        <taxon>Micromonosporaceae</taxon>
        <taxon>Virgisporangium</taxon>
    </lineage>
</organism>
<evidence type="ECO:0000313" key="3">
    <source>
        <dbReference type="Proteomes" id="UP000635606"/>
    </source>
</evidence>
<keyword evidence="3" id="KW-1185">Reference proteome</keyword>
<accession>A0A8J3ZQL2</accession>
<dbReference type="AlphaFoldDB" id="A0A8J3ZQL2"/>
<dbReference type="RefSeq" id="WP_203928046.1">
    <property type="nucleotide sequence ID" value="NZ_BOPH01000036.1"/>
</dbReference>
<reference evidence="2" key="1">
    <citation type="submission" date="2021-01" db="EMBL/GenBank/DDBJ databases">
        <title>Whole genome shotgun sequence of Virgisporangium ochraceum NBRC 16418.</title>
        <authorList>
            <person name="Komaki H."/>
            <person name="Tamura T."/>
        </authorList>
    </citation>
    <scope>NUCLEOTIDE SEQUENCE</scope>
    <source>
        <strain evidence="2">NBRC 16418</strain>
    </source>
</reference>
<gene>
    <name evidence="2" type="ORF">Voc01_030160</name>
</gene>
<sequence>MVSFDLLLVTCVYEKADGPRAARDLYVSPDFLRMRHYAEESGRPWYIVSAEHGLVRPDEWLVPYERHLPDTPGWYQRAWGAWVVARLRMLAGDLTDRVVEIHAAPEYAALIHPHLHANGATMTHGPL</sequence>
<evidence type="ECO:0000259" key="1">
    <source>
        <dbReference type="Pfam" id="PF21818"/>
    </source>
</evidence>
<proteinExistence type="predicted"/>
<comment type="caution">
    <text evidence="2">The sequence shown here is derived from an EMBL/GenBank/DDBJ whole genome shotgun (WGS) entry which is preliminary data.</text>
</comment>
<dbReference type="Pfam" id="PF21818">
    <property type="entry name" value="DUF6884"/>
    <property type="match status" value="1"/>
</dbReference>
<dbReference type="InterPro" id="IPR049251">
    <property type="entry name" value="DUF6884"/>
</dbReference>
<feature type="domain" description="DUF6884" evidence="1">
    <location>
        <begin position="7"/>
        <end position="123"/>
    </location>
</feature>
<name>A0A8J3ZQL2_9ACTN</name>
<evidence type="ECO:0000313" key="2">
    <source>
        <dbReference type="EMBL" id="GIJ68099.1"/>
    </source>
</evidence>